<name>A0A235B7Z0_9BACL</name>
<evidence type="ECO:0000313" key="4">
    <source>
        <dbReference type="Proteomes" id="UP000215459"/>
    </source>
</evidence>
<dbReference type="SMART" id="SM00530">
    <property type="entry name" value="HTH_XRE"/>
    <property type="match status" value="1"/>
</dbReference>
<dbReference type="Gene3D" id="1.10.260.40">
    <property type="entry name" value="lambda repressor-like DNA-binding domains"/>
    <property type="match status" value="1"/>
</dbReference>
<dbReference type="InterPro" id="IPR010982">
    <property type="entry name" value="Lambda_DNA-bd_dom_sf"/>
</dbReference>
<dbReference type="GO" id="GO:0003677">
    <property type="term" value="F:DNA binding"/>
    <property type="evidence" value="ECO:0007669"/>
    <property type="project" value="UniProtKB-KW"/>
</dbReference>
<evidence type="ECO:0000259" key="2">
    <source>
        <dbReference type="PROSITE" id="PS50943"/>
    </source>
</evidence>
<sequence>MWGENAMDTFGDRLRSLRLQQNLRQQDLAKHLRISKSTVGMYERGEREPSLSTLHQIAGFFHVSTDYLLARKDSDSSNASATDHEGKDAACAKKSCNLKEILEKDDLYWGKVPFTNKERSAVRELMQTMVSERSSKYAGRSEDE</sequence>
<dbReference type="PANTHER" id="PTHR46558">
    <property type="entry name" value="TRACRIPTIONAL REGULATORY PROTEIN-RELATED-RELATED"/>
    <property type="match status" value="1"/>
</dbReference>
<dbReference type="CDD" id="cd00093">
    <property type="entry name" value="HTH_XRE"/>
    <property type="match status" value="1"/>
</dbReference>
<dbReference type="AlphaFoldDB" id="A0A235B7Z0"/>
<keyword evidence="1" id="KW-0238">DNA-binding</keyword>
<accession>A0A235B7Z0</accession>
<evidence type="ECO:0000256" key="1">
    <source>
        <dbReference type="ARBA" id="ARBA00023125"/>
    </source>
</evidence>
<dbReference type="PROSITE" id="PS50943">
    <property type="entry name" value="HTH_CROC1"/>
    <property type="match status" value="1"/>
</dbReference>
<proteinExistence type="predicted"/>
<dbReference type="Proteomes" id="UP000215459">
    <property type="component" value="Unassembled WGS sequence"/>
</dbReference>
<reference evidence="3 4" key="1">
    <citation type="submission" date="2017-07" db="EMBL/GenBank/DDBJ databases">
        <title>The genome sequence of Paludifilum halophilum highlights mechanisms for microbial adaptation to high salt environemnts.</title>
        <authorList>
            <person name="Belbahri L."/>
        </authorList>
    </citation>
    <scope>NUCLEOTIDE SEQUENCE [LARGE SCALE GENOMIC DNA]</scope>
    <source>
        <strain evidence="3 4">DSM 102817</strain>
    </source>
</reference>
<dbReference type="InterPro" id="IPR001387">
    <property type="entry name" value="Cro/C1-type_HTH"/>
</dbReference>
<dbReference type="EMBL" id="NOWF01000003">
    <property type="protein sequence ID" value="OYD08371.1"/>
    <property type="molecule type" value="Genomic_DNA"/>
</dbReference>
<dbReference type="SUPFAM" id="SSF47413">
    <property type="entry name" value="lambda repressor-like DNA-binding domains"/>
    <property type="match status" value="1"/>
</dbReference>
<gene>
    <name evidence="3" type="ORF">CHM34_05890</name>
</gene>
<keyword evidence="4" id="KW-1185">Reference proteome</keyword>
<protein>
    <recommendedName>
        <fullName evidence="2">HTH cro/C1-type domain-containing protein</fullName>
    </recommendedName>
</protein>
<evidence type="ECO:0000313" key="3">
    <source>
        <dbReference type="EMBL" id="OYD08371.1"/>
    </source>
</evidence>
<dbReference type="Pfam" id="PF01381">
    <property type="entry name" value="HTH_3"/>
    <property type="match status" value="1"/>
</dbReference>
<dbReference type="PANTHER" id="PTHR46558:SF11">
    <property type="entry name" value="HTH-TYPE TRANSCRIPTIONAL REGULATOR XRE"/>
    <property type="match status" value="1"/>
</dbReference>
<organism evidence="3 4">
    <name type="scientific">Paludifilum halophilum</name>
    <dbReference type="NCBI Taxonomy" id="1642702"/>
    <lineage>
        <taxon>Bacteria</taxon>
        <taxon>Bacillati</taxon>
        <taxon>Bacillota</taxon>
        <taxon>Bacilli</taxon>
        <taxon>Bacillales</taxon>
        <taxon>Thermoactinomycetaceae</taxon>
        <taxon>Paludifilum</taxon>
    </lineage>
</organism>
<feature type="domain" description="HTH cro/C1-type" evidence="2">
    <location>
        <begin position="14"/>
        <end position="68"/>
    </location>
</feature>
<dbReference type="OrthoDB" id="8115576at2"/>
<comment type="caution">
    <text evidence="3">The sequence shown here is derived from an EMBL/GenBank/DDBJ whole genome shotgun (WGS) entry which is preliminary data.</text>
</comment>